<dbReference type="PANTHER" id="PTHR43316:SF8">
    <property type="entry name" value="HAD FAMILY HYDROLASE"/>
    <property type="match status" value="1"/>
</dbReference>
<dbReference type="PaxDb" id="35128-Thaps11739"/>
<organism evidence="3 4">
    <name type="scientific">Thalassiosira pseudonana</name>
    <name type="common">Marine diatom</name>
    <name type="synonym">Cyclotella nana</name>
    <dbReference type="NCBI Taxonomy" id="35128"/>
    <lineage>
        <taxon>Eukaryota</taxon>
        <taxon>Sar</taxon>
        <taxon>Stramenopiles</taxon>
        <taxon>Ochrophyta</taxon>
        <taxon>Bacillariophyta</taxon>
        <taxon>Coscinodiscophyceae</taxon>
        <taxon>Thalassiosirophycidae</taxon>
        <taxon>Thalassiosirales</taxon>
        <taxon>Thalassiosiraceae</taxon>
        <taxon>Thalassiosira</taxon>
    </lineage>
</organism>
<dbReference type="InParanoid" id="B8CFE9"/>
<proteinExistence type="predicted"/>
<dbReference type="InterPro" id="IPR051540">
    <property type="entry name" value="S-2-haloacid_dehalogenase"/>
</dbReference>
<dbReference type="KEGG" id="tps:THAPSDRAFT_11739"/>
<gene>
    <name evidence="3" type="ORF">THAPSDRAFT_11739</name>
</gene>
<evidence type="ECO:0000313" key="3">
    <source>
        <dbReference type="EMBL" id="EED87788.1"/>
    </source>
</evidence>
<dbReference type="InterPro" id="IPR023214">
    <property type="entry name" value="HAD_sf"/>
</dbReference>
<dbReference type="Proteomes" id="UP000001449">
    <property type="component" value="Chromosome 22"/>
</dbReference>
<dbReference type="AlphaFoldDB" id="B8CFE9"/>
<accession>B8CFE9</accession>
<keyword evidence="4" id="KW-1185">Reference proteome</keyword>
<dbReference type="eggNOG" id="ENOG502SGRK">
    <property type="taxonomic scope" value="Eukaryota"/>
</dbReference>
<feature type="region of interest" description="Disordered" evidence="2">
    <location>
        <begin position="414"/>
        <end position="438"/>
    </location>
</feature>
<feature type="compositionally biased region" description="Polar residues" evidence="2">
    <location>
        <begin position="513"/>
        <end position="530"/>
    </location>
</feature>
<sequence>MAHDALLTDELQQTESPEDDDPSKWENMYYSSRQQQTTPVEKDAFSAQYQSQSTSSQSIAKSTITTTRSDIRIVTFDLDNTIWKTTPTISHANKVLNEYMKQRYGVVDGTRVEVEMGRLFGLDVGRYAGDVEGNEDEKTVGGNNNSPDDYSRLVENVGHTDNDDGVHIQSPKKSQKKQKPVYLTLLRKDAIRSLIQQSQQYATSTTTLSTTTSETMETQVDEAFELWMDARAQSISQNYAPHVFECLSNIRSSIVSSPSNNSQLYIGAITDGNSNPLRIPELSPYFDFVIRAEDVGVSKPDVRVYKAAVAALMLQLMKDGRSVEQFFLGDEGGSNGDDDGVVLPTNAYLKPSSFLSDDVLTWKDVDEDAVEAFSDAVGPWWVHVGDDFFKDVVAAKEFQMRTVWVRELIMGEDDKSKKPSASNEQRTEEGPKKQRTVEDLVNDISKQKGMIQMAIGESEFLTTSLHEEFSDTILDRFGDLSDLLIRWHEEGVGERVGGDNAASKRRLETSYNEATTTIPTELSPPSSSYSDILPNDQADTNQPSTDTKFCVFCGTKLPSIAQFCSGCGERQM</sequence>
<dbReference type="RefSeq" id="XP_002295008.1">
    <property type="nucleotide sequence ID" value="XM_002294972.1"/>
</dbReference>
<evidence type="ECO:0000256" key="2">
    <source>
        <dbReference type="SAM" id="MobiDB-lite"/>
    </source>
</evidence>
<dbReference type="HOGENOM" id="CLU_476963_0_0_1"/>
<feature type="compositionally biased region" description="Polar residues" evidence="2">
    <location>
        <begin position="29"/>
        <end position="39"/>
    </location>
</feature>
<dbReference type="GeneID" id="7443699"/>
<evidence type="ECO:0000313" key="4">
    <source>
        <dbReference type="Proteomes" id="UP000001449"/>
    </source>
</evidence>
<feature type="region of interest" description="Disordered" evidence="2">
    <location>
        <begin position="1"/>
        <end position="41"/>
    </location>
</feature>
<keyword evidence="1" id="KW-0378">Hydrolase</keyword>
<reference evidence="3 4" key="2">
    <citation type="journal article" date="2008" name="Nature">
        <title>The Phaeodactylum genome reveals the evolutionary history of diatom genomes.</title>
        <authorList>
            <person name="Bowler C."/>
            <person name="Allen A.E."/>
            <person name="Badger J.H."/>
            <person name="Grimwood J."/>
            <person name="Jabbari K."/>
            <person name="Kuo A."/>
            <person name="Maheswari U."/>
            <person name="Martens C."/>
            <person name="Maumus F."/>
            <person name="Otillar R.P."/>
            <person name="Rayko E."/>
            <person name="Salamov A."/>
            <person name="Vandepoele K."/>
            <person name="Beszteri B."/>
            <person name="Gruber A."/>
            <person name="Heijde M."/>
            <person name="Katinka M."/>
            <person name="Mock T."/>
            <person name="Valentin K."/>
            <person name="Verret F."/>
            <person name="Berges J.A."/>
            <person name="Brownlee C."/>
            <person name="Cadoret J.P."/>
            <person name="Chiovitti A."/>
            <person name="Choi C.J."/>
            <person name="Coesel S."/>
            <person name="De Martino A."/>
            <person name="Detter J.C."/>
            <person name="Durkin C."/>
            <person name="Falciatore A."/>
            <person name="Fournet J."/>
            <person name="Haruta M."/>
            <person name="Huysman M.J."/>
            <person name="Jenkins B.D."/>
            <person name="Jiroutova K."/>
            <person name="Jorgensen R.E."/>
            <person name="Joubert Y."/>
            <person name="Kaplan A."/>
            <person name="Kroger N."/>
            <person name="Kroth P.G."/>
            <person name="La Roche J."/>
            <person name="Lindquist E."/>
            <person name="Lommer M."/>
            <person name="Martin-Jezequel V."/>
            <person name="Lopez P.J."/>
            <person name="Lucas S."/>
            <person name="Mangogna M."/>
            <person name="McGinnis K."/>
            <person name="Medlin L.K."/>
            <person name="Montsant A."/>
            <person name="Oudot-Le Secq M.P."/>
            <person name="Napoli C."/>
            <person name="Obornik M."/>
            <person name="Parker M.S."/>
            <person name="Petit J.L."/>
            <person name="Porcel B.M."/>
            <person name="Poulsen N."/>
            <person name="Robison M."/>
            <person name="Rychlewski L."/>
            <person name="Rynearson T.A."/>
            <person name="Schmutz J."/>
            <person name="Shapiro H."/>
            <person name="Siaut M."/>
            <person name="Stanley M."/>
            <person name="Sussman M.R."/>
            <person name="Taylor A.R."/>
            <person name="Vardi A."/>
            <person name="von Dassow P."/>
            <person name="Vyverman W."/>
            <person name="Willis A."/>
            <person name="Wyrwicz L.S."/>
            <person name="Rokhsar D.S."/>
            <person name="Weissenbach J."/>
            <person name="Armbrust E.V."/>
            <person name="Green B.R."/>
            <person name="Van de Peer Y."/>
            <person name="Grigoriev I.V."/>
        </authorList>
    </citation>
    <scope>NUCLEOTIDE SEQUENCE [LARGE SCALE GENOMIC DNA]</scope>
    <source>
        <strain evidence="3 4">CCMP1335</strain>
    </source>
</reference>
<dbReference type="InterPro" id="IPR036412">
    <property type="entry name" value="HAD-like_sf"/>
</dbReference>
<dbReference type="Gene3D" id="3.40.50.1000">
    <property type="entry name" value="HAD superfamily/HAD-like"/>
    <property type="match status" value="1"/>
</dbReference>
<feature type="compositionally biased region" description="Basic and acidic residues" evidence="2">
    <location>
        <begin position="425"/>
        <end position="438"/>
    </location>
</feature>
<dbReference type="EMBL" id="CM000653">
    <property type="protein sequence ID" value="EED87788.1"/>
    <property type="molecule type" value="Genomic_DNA"/>
</dbReference>
<evidence type="ECO:0000256" key="1">
    <source>
        <dbReference type="ARBA" id="ARBA00022801"/>
    </source>
</evidence>
<feature type="region of interest" description="Disordered" evidence="2">
    <location>
        <begin position="513"/>
        <end position="540"/>
    </location>
</feature>
<dbReference type="GO" id="GO:0016791">
    <property type="term" value="F:phosphatase activity"/>
    <property type="evidence" value="ECO:0000318"/>
    <property type="project" value="GO_Central"/>
</dbReference>
<dbReference type="PANTHER" id="PTHR43316">
    <property type="entry name" value="HYDROLASE, HALOACID DELAHOGENASE-RELATED"/>
    <property type="match status" value="1"/>
</dbReference>
<name>B8CFE9_THAPS</name>
<reference evidence="3 4" key="1">
    <citation type="journal article" date="2004" name="Science">
        <title>The genome of the diatom Thalassiosira pseudonana: ecology, evolution, and metabolism.</title>
        <authorList>
            <person name="Armbrust E.V."/>
            <person name="Berges J.A."/>
            <person name="Bowler C."/>
            <person name="Green B.R."/>
            <person name="Martinez D."/>
            <person name="Putnam N.H."/>
            <person name="Zhou S."/>
            <person name="Allen A.E."/>
            <person name="Apt K.E."/>
            <person name="Bechner M."/>
            <person name="Brzezinski M.A."/>
            <person name="Chaal B.K."/>
            <person name="Chiovitti A."/>
            <person name="Davis A.K."/>
            <person name="Demarest M.S."/>
            <person name="Detter J.C."/>
            <person name="Glavina T."/>
            <person name="Goodstein D."/>
            <person name="Hadi M.Z."/>
            <person name="Hellsten U."/>
            <person name="Hildebrand M."/>
            <person name="Jenkins B.D."/>
            <person name="Jurka J."/>
            <person name="Kapitonov V.V."/>
            <person name="Kroger N."/>
            <person name="Lau W.W."/>
            <person name="Lane T.W."/>
            <person name="Larimer F.W."/>
            <person name="Lippmeier J.C."/>
            <person name="Lucas S."/>
            <person name="Medina M."/>
            <person name="Montsant A."/>
            <person name="Obornik M."/>
            <person name="Parker M.S."/>
            <person name="Palenik B."/>
            <person name="Pazour G.J."/>
            <person name="Richardson P.M."/>
            <person name="Rynearson T.A."/>
            <person name="Saito M.A."/>
            <person name="Schwartz D.C."/>
            <person name="Thamatrakoln K."/>
            <person name="Valentin K."/>
            <person name="Vardi A."/>
            <person name="Wilkerson F.P."/>
            <person name="Rokhsar D.S."/>
        </authorList>
    </citation>
    <scope>NUCLEOTIDE SEQUENCE [LARGE SCALE GENOMIC DNA]</scope>
    <source>
        <strain evidence="3 4">CCMP1335</strain>
    </source>
</reference>
<dbReference type="OMA" id="VGPWWVH"/>
<dbReference type="SUPFAM" id="SSF56784">
    <property type="entry name" value="HAD-like"/>
    <property type="match status" value="1"/>
</dbReference>
<protein>
    <submittedName>
        <fullName evidence="3">Uncharacterized protein</fullName>
    </submittedName>
</protein>